<accession>A0A7X0MT25</accession>
<dbReference type="SUPFAM" id="SSF54427">
    <property type="entry name" value="NTF2-like"/>
    <property type="match status" value="1"/>
</dbReference>
<dbReference type="AlphaFoldDB" id="A0A7X0MT25"/>
<evidence type="ECO:0000259" key="1">
    <source>
        <dbReference type="Pfam" id="PF14534"/>
    </source>
</evidence>
<dbReference type="Gene3D" id="3.10.450.50">
    <property type="match status" value="1"/>
</dbReference>
<evidence type="ECO:0000313" key="2">
    <source>
        <dbReference type="EMBL" id="MBB6510572.1"/>
    </source>
</evidence>
<dbReference type="RefSeq" id="WP_184655719.1">
    <property type="nucleotide sequence ID" value="NZ_JACHBU010000009.1"/>
</dbReference>
<organism evidence="2 3">
    <name type="scientific">Rhizobium soli</name>
    <dbReference type="NCBI Taxonomy" id="424798"/>
    <lineage>
        <taxon>Bacteria</taxon>
        <taxon>Pseudomonadati</taxon>
        <taxon>Pseudomonadota</taxon>
        <taxon>Alphaproteobacteria</taxon>
        <taxon>Hyphomicrobiales</taxon>
        <taxon>Rhizobiaceae</taxon>
        <taxon>Rhizobium/Agrobacterium group</taxon>
        <taxon>Rhizobium</taxon>
    </lineage>
</organism>
<dbReference type="Pfam" id="PF14534">
    <property type="entry name" value="DUF4440"/>
    <property type="match status" value="1"/>
</dbReference>
<evidence type="ECO:0000313" key="3">
    <source>
        <dbReference type="Proteomes" id="UP000585437"/>
    </source>
</evidence>
<dbReference type="InterPro" id="IPR027843">
    <property type="entry name" value="DUF4440"/>
</dbReference>
<reference evidence="2 3" key="1">
    <citation type="submission" date="2020-08" db="EMBL/GenBank/DDBJ databases">
        <title>The Agave Microbiome: Exploring the role of microbial communities in plant adaptations to desert environments.</title>
        <authorList>
            <person name="Partida-Martinez L.P."/>
        </authorList>
    </citation>
    <scope>NUCLEOTIDE SEQUENCE [LARGE SCALE GENOMIC DNA]</scope>
    <source>
        <strain evidence="2 3">AS3.12</strain>
    </source>
</reference>
<keyword evidence="3" id="KW-1185">Reference proteome</keyword>
<dbReference type="Proteomes" id="UP000585437">
    <property type="component" value="Unassembled WGS sequence"/>
</dbReference>
<feature type="domain" description="DUF4440" evidence="1">
    <location>
        <begin position="14"/>
        <end position="118"/>
    </location>
</feature>
<name>A0A7X0MT25_9HYPH</name>
<protein>
    <recommendedName>
        <fullName evidence="1">DUF4440 domain-containing protein</fullName>
    </recommendedName>
</protein>
<proteinExistence type="predicted"/>
<dbReference type="InterPro" id="IPR032710">
    <property type="entry name" value="NTF2-like_dom_sf"/>
</dbReference>
<comment type="caution">
    <text evidence="2">The sequence shown here is derived from an EMBL/GenBank/DDBJ whole genome shotgun (WGS) entry which is preliminary data.</text>
</comment>
<gene>
    <name evidence="2" type="ORF">F4695_003963</name>
</gene>
<sequence>MSFTEPDVKLFYRLETSLHGHETRMSPQLVSDLLADDFLEFGKSGRVFNKKVTVDALAGEGSSGSDSVLQVADFSVTPLSSDVVLVTYRSIRVADEAARSFETLRSSIWKLGSARWQMVFHQGTPVSHE</sequence>
<dbReference type="EMBL" id="JACHBU010000009">
    <property type="protein sequence ID" value="MBB6510572.1"/>
    <property type="molecule type" value="Genomic_DNA"/>
</dbReference>